<keyword evidence="2 5" id="KW-0645">Protease</keyword>
<gene>
    <name evidence="9" type="ORF">JR347_17650</name>
</gene>
<dbReference type="InterPro" id="IPR023828">
    <property type="entry name" value="Peptidase_S8_Ser-AS"/>
</dbReference>
<dbReference type="PROSITE" id="PS00137">
    <property type="entry name" value="SUBTILASE_HIS"/>
    <property type="match status" value="1"/>
</dbReference>
<dbReference type="KEGG" id="fuv:JR347_17650"/>
<name>A0A974WL51_9BACT</name>
<reference evidence="9" key="1">
    <citation type="submission" date="2021-02" db="EMBL/GenBank/DDBJ databases">
        <title>Fulvivirga sp. S481 isolated from sea water.</title>
        <authorList>
            <person name="Bae S.S."/>
            <person name="Baek K."/>
        </authorList>
    </citation>
    <scope>NUCLEOTIDE SEQUENCE</scope>
    <source>
        <strain evidence="9">S481</strain>
    </source>
</reference>
<evidence type="ECO:0000256" key="3">
    <source>
        <dbReference type="ARBA" id="ARBA00022801"/>
    </source>
</evidence>
<dbReference type="GO" id="GO:0004252">
    <property type="term" value="F:serine-type endopeptidase activity"/>
    <property type="evidence" value="ECO:0007669"/>
    <property type="project" value="UniProtKB-UniRule"/>
</dbReference>
<evidence type="ECO:0000256" key="1">
    <source>
        <dbReference type="ARBA" id="ARBA00011073"/>
    </source>
</evidence>
<keyword evidence="7" id="KW-0732">Signal</keyword>
<keyword evidence="3 5" id="KW-0378">Hydrolase</keyword>
<evidence type="ECO:0000259" key="8">
    <source>
        <dbReference type="Pfam" id="PF00082"/>
    </source>
</evidence>
<dbReference type="Pfam" id="PF00082">
    <property type="entry name" value="Peptidase_S8"/>
    <property type="match status" value="1"/>
</dbReference>
<feature type="active site" description="Charge relay system" evidence="5">
    <location>
        <position position="70"/>
    </location>
</feature>
<dbReference type="RefSeq" id="WP_205721894.1">
    <property type="nucleotide sequence ID" value="NZ_CP070608.1"/>
</dbReference>
<dbReference type="InterPro" id="IPR023827">
    <property type="entry name" value="Peptidase_S8_Asp-AS"/>
</dbReference>
<evidence type="ECO:0000313" key="9">
    <source>
        <dbReference type="EMBL" id="QSE97383.1"/>
    </source>
</evidence>
<dbReference type="PROSITE" id="PS00138">
    <property type="entry name" value="SUBTILASE_SER"/>
    <property type="match status" value="1"/>
</dbReference>
<evidence type="ECO:0000313" key="10">
    <source>
        <dbReference type="Proteomes" id="UP000662783"/>
    </source>
</evidence>
<sequence length="538" mass="59499">MRGLIVTLFAILISLQNIIAQNTSDGNSATNDWFLLDSKHDKVEGTSTEKAYNSILKNKKSTTVLVAVIDSGVDIYHEDLADIIWVNEDEIPGNGIDDDDNGYVDDINGWNFLGGEKGNVHFETYEYARIYQLLDKKYGIDSISSDTINNSEYLLYKEVKDLYNKEYAEAVENLDYFKQLDYNYNVYSSLLKRKLNQDTLALENILALADEDSSVYNAKRFMKIVNQYYGSVDNIFAEAVELYEEQLKNLDLDADYRSVVGDDLTNLTEVGYGNNDVLGPDPSHGTHVSGIIGAIRTNDIGIKGIADNVRIMPIRAVPDGDERDKDVANAIFYAVDNGAQIINMSFGKQYSLNKHLVDSAALYAEKNGVLIVHGAGNEETSIDSVTHYPSRILTNGDEITTWIEVGASASKTNKDFASDFSNYGKKGVDLFAPGVGIYSTTPDNTYEEFDGTSMAAPMVTGVAALLKSYYPELTPKELKEIILASVVSHGKRKVYLPGTSELISFSELSNTGGVVNTYEAVKMAEEYVSDKTKIDILK</sequence>
<organism evidence="9 10">
    <name type="scientific">Fulvivirga lutea</name>
    <dbReference type="NCBI Taxonomy" id="2810512"/>
    <lineage>
        <taxon>Bacteria</taxon>
        <taxon>Pseudomonadati</taxon>
        <taxon>Bacteroidota</taxon>
        <taxon>Cytophagia</taxon>
        <taxon>Cytophagales</taxon>
        <taxon>Fulvivirgaceae</taxon>
        <taxon>Fulvivirga</taxon>
    </lineage>
</organism>
<keyword evidence="10" id="KW-1185">Reference proteome</keyword>
<evidence type="ECO:0000256" key="5">
    <source>
        <dbReference type="PROSITE-ProRule" id="PRU01240"/>
    </source>
</evidence>
<feature type="active site" description="Charge relay system" evidence="5">
    <location>
        <position position="453"/>
    </location>
</feature>
<comment type="similarity">
    <text evidence="1 5 6">Belongs to the peptidase S8 family.</text>
</comment>
<feature type="domain" description="Peptidase S8/S53" evidence="8">
    <location>
        <begin position="63"/>
        <end position="486"/>
    </location>
</feature>
<accession>A0A974WL51</accession>
<dbReference type="SUPFAM" id="SSF52743">
    <property type="entry name" value="Subtilisin-like"/>
    <property type="match status" value="1"/>
</dbReference>
<dbReference type="PRINTS" id="PR00723">
    <property type="entry name" value="SUBTILISIN"/>
</dbReference>
<dbReference type="AlphaFoldDB" id="A0A974WL51"/>
<dbReference type="InterPro" id="IPR015500">
    <property type="entry name" value="Peptidase_S8_subtilisin-rel"/>
</dbReference>
<dbReference type="Proteomes" id="UP000662783">
    <property type="component" value="Chromosome"/>
</dbReference>
<feature type="signal peptide" evidence="7">
    <location>
        <begin position="1"/>
        <end position="19"/>
    </location>
</feature>
<evidence type="ECO:0000256" key="4">
    <source>
        <dbReference type="ARBA" id="ARBA00022825"/>
    </source>
</evidence>
<keyword evidence="4 5" id="KW-0720">Serine protease</keyword>
<dbReference type="InterPro" id="IPR036852">
    <property type="entry name" value="Peptidase_S8/S53_dom_sf"/>
</dbReference>
<dbReference type="InterPro" id="IPR022398">
    <property type="entry name" value="Peptidase_S8_His-AS"/>
</dbReference>
<dbReference type="PROSITE" id="PS51892">
    <property type="entry name" value="SUBTILASE"/>
    <property type="match status" value="1"/>
</dbReference>
<dbReference type="PROSITE" id="PS00136">
    <property type="entry name" value="SUBTILASE_ASP"/>
    <property type="match status" value="1"/>
</dbReference>
<dbReference type="InterPro" id="IPR000209">
    <property type="entry name" value="Peptidase_S8/S53_dom"/>
</dbReference>
<feature type="active site" description="Charge relay system" evidence="5">
    <location>
        <position position="284"/>
    </location>
</feature>
<dbReference type="GO" id="GO:0006508">
    <property type="term" value="P:proteolysis"/>
    <property type="evidence" value="ECO:0007669"/>
    <property type="project" value="UniProtKB-KW"/>
</dbReference>
<dbReference type="PANTHER" id="PTHR43399:SF4">
    <property type="entry name" value="CELL WALL-ASSOCIATED PROTEASE"/>
    <property type="match status" value="1"/>
</dbReference>
<dbReference type="EMBL" id="CP070608">
    <property type="protein sequence ID" value="QSE97383.1"/>
    <property type="molecule type" value="Genomic_DNA"/>
</dbReference>
<dbReference type="PANTHER" id="PTHR43399">
    <property type="entry name" value="SUBTILISIN-RELATED"/>
    <property type="match status" value="1"/>
</dbReference>
<evidence type="ECO:0000256" key="7">
    <source>
        <dbReference type="SAM" id="SignalP"/>
    </source>
</evidence>
<evidence type="ECO:0000256" key="6">
    <source>
        <dbReference type="RuleBase" id="RU003355"/>
    </source>
</evidence>
<dbReference type="InterPro" id="IPR051048">
    <property type="entry name" value="Peptidase_S8/S53_subtilisin"/>
</dbReference>
<evidence type="ECO:0000256" key="2">
    <source>
        <dbReference type="ARBA" id="ARBA00022670"/>
    </source>
</evidence>
<feature type="chain" id="PRO_5037837347" evidence="7">
    <location>
        <begin position="20"/>
        <end position="538"/>
    </location>
</feature>
<dbReference type="Gene3D" id="3.40.50.200">
    <property type="entry name" value="Peptidase S8/S53 domain"/>
    <property type="match status" value="2"/>
</dbReference>
<proteinExistence type="inferred from homology"/>
<protein>
    <submittedName>
        <fullName evidence="9">S8 family serine peptidase</fullName>
    </submittedName>
</protein>